<evidence type="ECO:0000313" key="1">
    <source>
        <dbReference type="EMBL" id="MBM9458481.1"/>
    </source>
</evidence>
<comment type="caution">
    <text evidence="1">The sequence shown here is derived from an EMBL/GenBank/DDBJ whole genome shotgun (WGS) entry which is preliminary data.</text>
</comment>
<dbReference type="AlphaFoldDB" id="A0A938Y6M7"/>
<dbReference type="Proteomes" id="UP000663791">
    <property type="component" value="Unassembled WGS sequence"/>
</dbReference>
<evidence type="ECO:0008006" key="3">
    <source>
        <dbReference type="Google" id="ProtNLM"/>
    </source>
</evidence>
<dbReference type="EMBL" id="JAERTX010000001">
    <property type="protein sequence ID" value="MBM9458481.1"/>
    <property type="molecule type" value="Genomic_DNA"/>
</dbReference>
<reference evidence="1" key="1">
    <citation type="submission" date="2021-01" db="EMBL/GenBank/DDBJ databases">
        <title>Novel species in genus Nocardioides.</title>
        <authorList>
            <person name="Zhang G."/>
        </authorList>
    </citation>
    <scope>NUCLEOTIDE SEQUENCE</scope>
    <source>
        <strain evidence="1">Zg-536</strain>
    </source>
</reference>
<dbReference type="Gene3D" id="2.115.10.20">
    <property type="entry name" value="Glycosyl hydrolase domain, family 43"/>
    <property type="match status" value="1"/>
</dbReference>
<proteinExistence type="predicted"/>
<keyword evidence="2" id="KW-1185">Reference proteome</keyword>
<dbReference type="SUPFAM" id="SSF75005">
    <property type="entry name" value="Arabinanase/levansucrase/invertase"/>
    <property type="match status" value="1"/>
</dbReference>
<accession>A0A938Y6M7</accession>
<evidence type="ECO:0000313" key="2">
    <source>
        <dbReference type="Proteomes" id="UP000663791"/>
    </source>
</evidence>
<organism evidence="1 2">
    <name type="scientific">Nocardioides faecalis</name>
    <dbReference type="NCBI Taxonomy" id="2803858"/>
    <lineage>
        <taxon>Bacteria</taxon>
        <taxon>Bacillati</taxon>
        <taxon>Actinomycetota</taxon>
        <taxon>Actinomycetes</taxon>
        <taxon>Propionibacteriales</taxon>
        <taxon>Nocardioidaceae</taxon>
        <taxon>Nocardioides</taxon>
    </lineage>
</organism>
<gene>
    <name evidence="1" type="ORF">JK386_01050</name>
</gene>
<sequence>MTHDTLAVPTYDDPTVVVAAPAAGAGNWAGAASAVLVDGVFWLTYRVRRPLAAGRGVTVVVARSDDGEQFEPVAEVHRDAFGSESFERPVLVPVPGVGWRLYLSCATPGSKHWWVDSLSAATPEALPGGERRIVLPGDDTMAVKDPVIEHRPEGDGLTGRAGWEMLLCCHPLTEPGHEDRMTTRLLHSDDGLAWTDLGEVLAGRPGEWDARGARATAVLPRRDDGPLRVLYDGRRDAMSNWFETTGVATWDGSRLVPTDADPIAAPHGDGAWRYASAVALPEGRTRFYVEAARADGAHDLVTLLR</sequence>
<dbReference type="RefSeq" id="WP_205289783.1">
    <property type="nucleotide sequence ID" value="NZ_CP074406.1"/>
</dbReference>
<protein>
    <recommendedName>
        <fullName evidence="3">Exo-alpha-sialidase</fullName>
    </recommendedName>
</protein>
<dbReference type="InterPro" id="IPR023296">
    <property type="entry name" value="Glyco_hydro_beta-prop_sf"/>
</dbReference>
<name>A0A938Y6M7_9ACTN</name>